<comment type="similarity">
    <text evidence="3">Belongs to the bacterial ribosomal protein bS16 family.</text>
</comment>
<keyword evidence="1 3" id="KW-0689">Ribosomal protein</keyword>
<dbReference type="PATRIC" id="fig|1618601.3.peg.141"/>
<dbReference type="PROSITE" id="PS00732">
    <property type="entry name" value="RIBOSOMAL_S16"/>
    <property type="match status" value="1"/>
</dbReference>
<dbReference type="PANTHER" id="PTHR12919">
    <property type="entry name" value="30S RIBOSOMAL PROTEIN S16"/>
    <property type="match status" value="1"/>
</dbReference>
<dbReference type="Pfam" id="PF00886">
    <property type="entry name" value="Ribosomal_S16"/>
    <property type="match status" value="1"/>
</dbReference>
<organism evidence="4 5">
    <name type="scientific">Candidatus Woesebacteria bacterium GW2011_GWF1_40_24</name>
    <dbReference type="NCBI Taxonomy" id="1618601"/>
    <lineage>
        <taxon>Bacteria</taxon>
        <taxon>Candidatus Woeseibacteriota</taxon>
    </lineage>
</organism>
<dbReference type="Gene3D" id="3.30.1320.10">
    <property type="match status" value="1"/>
</dbReference>
<dbReference type="InterPro" id="IPR020592">
    <property type="entry name" value="Ribosomal_bS16_CS"/>
</dbReference>
<dbReference type="EMBL" id="LBYR01000005">
    <property type="protein sequence ID" value="KKR56098.1"/>
    <property type="molecule type" value="Genomic_DNA"/>
</dbReference>
<dbReference type="GO" id="GO:0003735">
    <property type="term" value="F:structural constituent of ribosome"/>
    <property type="evidence" value="ECO:0007669"/>
    <property type="project" value="InterPro"/>
</dbReference>
<dbReference type="InterPro" id="IPR023803">
    <property type="entry name" value="Ribosomal_bS16_dom_sf"/>
</dbReference>
<dbReference type="NCBIfam" id="TIGR00002">
    <property type="entry name" value="S16"/>
    <property type="match status" value="1"/>
</dbReference>
<reference evidence="4 5" key="1">
    <citation type="journal article" date="2015" name="Nature">
        <title>rRNA introns, odd ribosomes, and small enigmatic genomes across a large radiation of phyla.</title>
        <authorList>
            <person name="Brown C.T."/>
            <person name="Hug L.A."/>
            <person name="Thomas B.C."/>
            <person name="Sharon I."/>
            <person name="Castelle C.J."/>
            <person name="Singh A."/>
            <person name="Wilkins M.J."/>
            <person name="Williams K.H."/>
            <person name="Banfield J.F."/>
        </authorList>
    </citation>
    <scope>NUCLEOTIDE SEQUENCE [LARGE SCALE GENOMIC DNA]</scope>
</reference>
<dbReference type="Proteomes" id="UP000034627">
    <property type="component" value="Unassembled WGS sequence"/>
</dbReference>
<evidence type="ECO:0000256" key="2">
    <source>
        <dbReference type="ARBA" id="ARBA00023274"/>
    </source>
</evidence>
<evidence type="ECO:0000313" key="5">
    <source>
        <dbReference type="Proteomes" id="UP000034627"/>
    </source>
</evidence>
<evidence type="ECO:0000256" key="3">
    <source>
        <dbReference type="HAMAP-Rule" id="MF_00385"/>
    </source>
</evidence>
<protein>
    <recommendedName>
        <fullName evidence="3">Small ribosomal subunit protein bS16</fullName>
    </recommendedName>
</protein>
<gene>
    <name evidence="3" type="primary">rpsP</name>
    <name evidence="4" type="ORF">UT93_C0005G0015</name>
</gene>
<dbReference type="AlphaFoldDB" id="A0A0G0RUA1"/>
<evidence type="ECO:0000256" key="1">
    <source>
        <dbReference type="ARBA" id="ARBA00022980"/>
    </source>
</evidence>
<dbReference type="GO" id="GO:0015935">
    <property type="term" value="C:small ribosomal subunit"/>
    <property type="evidence" value="ECO:0007669"/>
    <property type="project" value="TreeGrafter"/>
</dbReference>
<dbReference type="GO" id="GO:0005737">
    <property type="term" value="C:cytoplasm"/>
    <property type="evidence" value="ECO:0007669"/>
    <property type="project" value="UniProtKB-ARBA"/>
</dbReference>
<dbReference type="GO" id="GO:0006412">
    <property type="term" value="P:translation"/>
    <property type="evidence" value="ECO:0007669"/>
    <property type="project" value="UniProtKB-UniRule"/>
</dbReference>
<dbReference type="HAMAP" id="MF_00385">
    <property type="entry name" value="Ribosomal_bS16"/>
    <property type="match status" value="1"/>
</dbReference>
<dbReference type="SUPFAM" id="SSF54565">
    <property type="entry name" value="Ribosomal protein S16"/>
    <property type="match status" value="1"/>
</dbReference>
<accession>A0A0G0RUA1</accession>
<dbReference type="PANTHER" id="PTHR12919:SF20">
    <property type="entry name" value="SMALL RIBOSOMAL SUBUNIT PROTEIN BS16M"/>
    <property type="match status" value="1"/>
</dbReference>
<evidence type="ECO:0000313" key="4">
    <source>
        <dbReference type="EMBL" id="KKR56098.1"/>
    </source>
</evidence>
<name>A0A0G0RUA1_9BACT</name>
<dbReference type="InterPro" id="IPR000307">
    <property type="entry name" value="Ribosomal_bS16"/>
</dbReference>
<sequence>MVTIRLSRFGRKKAPFYRVVVVDSRKKTTGGVIEFIGTWNPIKNLTVVDKDKLTEWVKKGAQVSPAVKKIIEK</sequence>
<proteinExistence type="inferred from homology"/>
<keyword evidence="2 3" id="KW-0687">Ribonucleoprotein</keyword>
<comment type="caution">
    <text evidence="4">The sequence shown here is derived from an EMBL/GenBank/DDBJ whole genome shotgun (WGS) entry which is preliminary data.</text>
</comment>